<evidence type="ECO:0000313" key="8">
    <source>
        <dbReference type="EnsemblPlants" id="KQK96769"/>
    </source>
</evidence>
<evidence type="ECO:0000256" key="6">
    <source>
        <dbReference type="SAM" id="MobiDB-lite"/>
    </source>
</evidence>
<feature type="domain" description="TF-B3" evidence="7">
    <location>
        <begin position="132"/>
        <end position="228"/>
    </location>
</feature>
<dbReference type="CDD" id="cd10017">
    <property type="entry name" value="B3_DNA"/>
    <property type="match status" value="2"/>
</dbReference>
<dbReference type="GO" id="GO:0005634">
    <property type="term" value="C:nucleus"/>
    <property type="evidence" value="ECO:0007669"/>
    <property type="project" value="UniProtKB-SubCell"/>
</dbReference>
<protein>
    <recommendedName>
        <fullName evidence="7">TF-B3 domain-containing protein</fullName>
    </recommendedName>
</protein>
<evidence type="ECO:0000259" key="7">
    <source>
        <dbReference type="PROSITE" id="PS50863"/>
    </source>
</evidence>
<feature type="compositionally biased region" description="Polar residues" evidence="6">
    <location>
        <begin position="261"/>
        <end position="272"/>
    </location>
</feature>
<feature type="region of interest" description="Disordered" evidence="6">
    <location>
        <begin position="237"/>
        <end position="272"/>
    </location>
</feature>
<dbReference type="eggNOG" id="ENOG502SK57">
    <property type="taxonomic scope" value="Eukaryota"/>
</dbReference>
<dbReference type="Proteomes" id="UP000004995">
    <property type="component" value="Unassembled WGS sequence"/>
</dbReference>
<dbReference type="Gramene" id="KQK96769">
    <property type="protein sequence ID" value="KQK96769"/>
    <property type="gene ID" value="SETIT_012530mg"/>
</dbReference>
<reference evidence="8" key="2">
    <citation type="submission" date="2018-08" db="UniProtKB">
        <authorList>
            <consortium name="EnsemblPlants"/>
        </authorList>
    </citation>
    <scope>IDENTIFICATION</scope>
    <source>
        <strain evidence="8">Yugu1</strain>
    </source>
</reference>
<accession>K3YE69</accession>
<keyword evidence="5" id="KW-0539">Nucleus</keyword>
<keyword evidence="9" id="KW-1185">Reference proteome</keyword>
<comment type="subcellular location">
    <subcellularLocation>
        <location evidence="1">Nucleus</location>
    </subcellularLocation>
</comment>
<dbReference type="InterPro" id="IPR015300">
    <property type="entry name" value="DNA-bd_pseudobarrel_sf"/>
</dbReference>
<evidence type="ECO:0000256" key="2">
    <source>
        <dbReference type="ARBA" id="ARBA00023015"/>
    </source>
</evidence>
<dbReference type="HOGENOM" id="CLU_031663_1_0_1"/>
<dbReference type="InParanoid" id="K3YE69"/>
<dbReference type="InterPro" id="IPR003340">
    <property type="entry name" value="B3_DNA-bd"/>
</dbReference>
<dbReference type="OMA" id="KPMESDN"/>
<dbReference type="EnsemblPlants" id="KQK96769">
    <property type="protein sequence ID" value="KQK96769"/>
    <property type="gene ID" value="SETIT_012530mg"/>
</dbReference>
<proteinExistence type="predicted"/>
<keyword evidence="3" id="KW-0238">DNA-binding</keyword>
<name>K3YE69_SETIT</name>
<dbReference type="Gene3D" id="2.40.330.10">
    <property type="entry name" value="DNA-binding pseudobarrel domain"/>
    <property type="match status" value="3"/>
</dbReference>
<feature type="domain" description="TF-B3" evidence="7">
    <location>
        <begin position="309"/>
        <end position="389"/>
    </location>
</feature>
<evidence type="ECO:0000256" key="1">
    <source>
        <dbReference type="ARBA" id="ARBA00004123"/>
    </source>
</evidence>
<dbReference type="SUPFAM" id="SSF101936">
    <property type="entry name" value="DNA-binding pseudobarrel domain"/>
    <property type="match status" value="3"/>
</dbReference>
<keyword evidence="2" id="KW-0805">Transcription regulation</keyword>
<reference evidence="9" key="1">
    <citation type="journal article" date="2012" name="Nat. Biotechnol.">
        <title>Reference genome sequence of the model plant Setaria.</title>
        <authorList>
            <person name="Bennetzen J.L."/>
            <person name="Schmutz J."/>
            <person name="Wang H."/>
            <person name="Percifield R."/>
            <person name="Hawkins J."/>
            <person name="Pontaroli A.C."/>
            <person name="Estep M."/>
            <person name="Feng L."/>
            <person name="Vaughn J.N."/>
            <person name="Grimwood J."/>
            <person name="Jenkins J."/>
            <person name="Barry K."/>
            <person name="Lindquist E."/>
            <person name="Hellsten U."/>
            <person name="Deshpande S."/>
            <person name="Wang X."/>
            <person name="Wu X."/>
            <person name="Mitros T."/>
            <person name="Triplett J."/>
            <person name="Yang X."/>
            <person name="Ye C.Y."/>
            <person name="Mauro-Herrera M."/>
            <person name="Wang L."/>
            <person name="Li P."/>
            <person name="Sharma M."/>
            <person name="Sharma R."/>
            <person name="Ronald P.C."/>
            <person name="Panaud O."/>
            <person name="Kellogg E.A."/>
            <person name="Brutnell T.P."/>
            <person name="Doust A.N."/>
            <person name="Tuskan G.A."/>
            <person name="Rokhsar D."/>
            <person name="Devos K.M."/>
        </authorList>
    </citation>
    <scope>NUCLEOTIDE SEQUENCE [LARGE SCALE GENOMIC DNA]</scope>
    <source>
        <strain evidence="9">cv. Yugu1</strain>
    </source>
</reference>
<keyword evidence="4" id="KW-0804">Transcription</keyword>
<dbReference type="PROSITE" id="PS50863">
    <property type="entry name" value="B3"/>
    <property type="match status" value="2"/>
</dbReference>
<evidence type="ECO:0000256" key="3">
    <source>
        <dbReference type="ARBA" id="ARBA00023125"/>
    </source>
</evidence>
<dbReference type="Pfam" id="PF02362">
    <property type="entry name" value="B3"/>
    <property type="match status" value="2"/>
</dbReference>
<dbReference type="PANTHER" id="PTHR31674">
    <property type="entry name" value="B3 DOMAIN-CONTAINING PROTEIN REM-LIKE 3-RELATED"/>
    <property type="match status" value="1"/>
</dbReference>
<evidence type="ECO:0000256" key="5">
    <source>
        <dbReference type="ARBA" id="ARBA00023242"/>
    </source>
</evidence>
<sequence length="389" mass="42650">MASSGPGKQGTATAKKHLRVLLPFSRDALRIPDELAGEIGAAEALVVGPAGGKVKFWSVEVGKDGDGAFLGRGWPEFAEACGVGTGWLVLRHRGRGVLSAKAFDATCCFRELGAPAPPAGEATASSKGSTHKPQFIRVLPKDFMEKMLIPAKFVEQHIPMELLDNRTAIVFGRSGKVYSIKLEMGWTGVFLAGGWSQFLKFHDITEANALLLRYEGNMVFTLKVYGPNGYQREFNHKKTEVDKEQHETPFTSSSKRKSRNESLSSDDQNKQKGSMASLKNASSCAQGVYVIGPPAWLKEISTRMIKICISFPAAFCNAIGLREACTVTLKTSLSSTSSWQVRVLPYKDTSHQVGSGWKSFCEENMIKEGDVCTFNVIEMMLWHVVIDRC</sequence>
<dbReference type="InterPro" id="IPR039218">
    <property type="entry name" value="REM_fam"/>
</dbReference>
<dbReference type="GO" id="GO:0003677">
    <property type="term" value="F:DNA binding"/>
    <property type="evidence" value="ECO:0007669"/>
    <property type="project" value="UniProtKB-KW"/>
</dbReference>
<dbReference type="AlphaFoldDB" id="K3YE69"/>
<dbReference type="STRING" id="4555.K3YE69"/>
<evidence type="ECO:0000256" key="4">
    <source>
        <dbReference type="ARBA" id="ARBA00023163"/>
    </source>
</evidence>
<dbReference type="PANTHER" id="PTHR31674:SF86">
    <property type="entry name" value="B3 DOMAIN-CONTAINING PROTEIN OS04G0347400-RELATED"/>
    <property type="match status" value="1"/>
</dbReference>
<feature type="compositionally biased region" description="Basic and acidic residues" evidence="6">
    <location>
        <begin position="237"/>
        <end position="247"/>
    </location>
</feature>
<evidence type="ECO:0000313" key="9">
    <source>
        <dbReference type="Proteomes" id="UP000004995"/>
    </source>
</evidence>
<organism evidence="8 9">
    <name type="scientific">Setaria italica</name>
    <name type="common">Foxtail millet</name>
    <name type="synonym">Panicum italicum</name>
    <dbReference type="NCBI Taxonomy" id="4555"/>
    <lineage>
        <taxon>Eukaryota</taxon>
        <taxon>Viridiplantae</taxon>
        <taxon>Streptophyta</taxon>
        <taxon>Embryophyta</taxon>
        <taxon>Tracheophyta</taxon>
        <taxon>Spermatophyta</taxon>
        <taxon>Magnoliopsida</taxon>
        <taxon>Liliopsida</taxon>
        <taxon>Poales</taxon>
        <taxon>Poaceae</taxon>
        <taxon>PACMAD clade</taxon>
        <taxon>Panicoideae</taxon>
        <taxon>Panicodae</taxon>
        <taxon>Paniceae</taxon>
        <taxon>Cenchrinae</taxon>
        <taxon>Setaria</taxon>
    </lineage>
</organism>
<dbReference type="SMART" id="SM01019">
    <property type="entry name" value="B3"/>
    <property type="match status" value="3"/>
</dbReference>
<dbReference type="EMBL" id="AGNK02004255">
    <property type="status" value="NOT_ANNOTATED_CDS"/>
    <property type="molecule type" value="Genomic_DNA"/>
</dbReference>